<keyword evidence="3" id="KW-0963">Cytoplasm</keyword>
<accession>A0A444UFV7</accession>
<dbReference type="Proteomes" id="UP000289886">
    <property type="component" value="Unassembled WGS sequence"/>
</dbReference>
<dbReference type="EMBL" id="SCEB01214650">
    <property type="protein sequence ID" value="RXM34054.1"/>
    <property type="molecule type" value="Genomic_DNA"/>
</dbReference>
<evidence type="ECO:0000313" key="5">
    <source>
        <dbReference type="EMBL" id="RXM34054.1"/>
    </source>
</evidence>
<evidence type="ECO:0000256" key="3">
    <source>
        <dbReference type="ARBA" id="ARBA00022490"/>
    </source>
</evidence>
<dbReference type="Pfam" id="PF16218">
    <property type="entry name" value="Peptidase_C101"/>
    <property type="match status" value="1"/>
</dbReference>
<keyword evidence="6" id="KW-1185">Reference proteome</keyword>
<evidence type="ECO:0000256" key="4">
    <source>
        <dbReference type="SAM" id="MobiDB-lite"/>
    </source>
</evidence>
<dbReference type="PRINTS" id="PR02055">
    <property type="entry name" value="PROTEINF105"/>
</dbReference>
<dbReference type="InterPro" id="IPR023235">
    <property type="entry name" value="FAM105"/>
</dbReference>
<feature type="compositionally biased region" description="Basic and acidic residues" evidence="4">
    <location>
        <begin position="67"/>
        <end position="83"/>
    </location>
</feature>
<comment type="subcellular location">
    <subcellularLocation>
        <location evidence="1">Cytoplasm</location>
    </subcellularLocation>
</comment>
<proteinExistence type="inferred from homology"/>
<protein>
    <submittedName>
        <fullName evidence="5">Ubiquitin thioesterase otulin</fullName>
    </submittedName>
</protein>
<reference evidence="5 6" key="1">
    <citation type="submission" date="2019-01" db="EMBL/GenBank/DDBJ databases">
        <title>Draft Genome and Complete Hox-Cluster Characterization of the Sterlet Sturgeon (Acipenser ruthenus).</title>
        <authorList>
            <person name="Wei Q."/>
        </authorList>
    </citation>
    <scope>NUCLEOTIDE SEQUENCE [LARGE SCALE GENOMIC DNA]</scope>
    <source>
        <strain evidence="5">WHYD16114868_AA</strain>
        <tissue evidence="5">Blood</tissue>
    </source>
</reference>
<evidence type="ECO:0000313" key="6">
    <source>
        <dbReference type="Proteomes" id="UP000289886"/>
    </source>
</evidence>
<comment type="caution">
    <text evidence="5">The sequence shown here is derived from an EMBL/GenBank/DDBJ whole genome shotgun (WGS) entry which is preliminary data.</text>
</comment>
<evidence type="ECO:0000256" key="1">
    <source>
        <dbReference type="ARBA" id="ARBA00004496"/>
    </source>
</evidence>
<dbReference type="PANTHER" id="PTHR33662">
    <property type="entry name" value="OTU DEUBIQUITINASE WITH LINEAR LINKAGE-SPECIFICITY A-RELATED"/>
    <property type="match status" value="1"/>
</dbReference>
<organism evidence="5 6">
    <name type="scientific">Acipenser ruthenus</name>
    <name type="common">Sterlet sturgeon</name>
    <dbReference type="NCBI Taxonomy" id="7906"/>
    <lineage>
        <taxon>Eukaryota</taxon>
        <taxon>Metazoa</taxon>
        <taxon>Chordata</taxon>
        <taxon>Craniata</taxon>
        <taxon>Vertebrata</taxon>
        <taxon>Euteleostomi</taxon>
        <taxon>Actinopterygii</taxon>
        <taxon>Chondrostei</taxon>
        <taxon>Acipenseriformes</taxon>
        <taxon>Acipenseridae</taxon>
        <taxon>Acipenser</taxon>
    </lineage>
</organism>
<sequence length="557" mass="62534">MQQGACVWLKGTPYSDIGTLAWMITLSDGLHNFIDGLAIGASFTVSVFQGPEEAKGLLVTVENEQDSTSKNHVETQAEARGELTDAPLQSDKEDEHLYNGVHDKRTKSEKFPAIEKINQTACIDNLRNGPAGLVNDAVQEDKSGSITEAAGEDYRSLACSSKSDAIRLTEESERNERSGLLISQTIPCIPSCTVEENTADTQAFESPDQPDSAVEVNIVQSLEDIGEHLTEGGKKAEVEKSAVDMKDTQRTPSIEMELESQSVTQEKPSAPKPLKSLDEKPIREMSAAVEDEDNASEVDLYRGAEEIEEDQLEKNGAKGVDDFMDKCSISPEVDILIYSENEWRGNTAKSAQIKKAYEEVHKSFSRLRRVRGDNYCALRATLFQALIQSKEVPAWLQREDFIQWLAVVESSSAEERQAVCDEIFRNEEEEYSLLEAVKLLMLNTAIELYNDMQQEKDVPIFCWLLFARDSSDTPCTFLSNHLNQVGFSGGLEQVEMFLLGYALELTINVYRLYKFETDEFLTFYPDDHKEDWPVVSLITEDDRHYNVPVQKQDTARL</sequence>
<comment type="similarity">
    <text evidence="2">Belongs to the peptidase C65 family. Otulin subfamily.</text>
</comment>
<dbReference type="PANTHER" id="PTHR33662:SF3">
    <property type="entry name" value="FIBROUS SHEATH CABYR-BINDING PROTEIN-LIKE-RELATED"/>
    <property type="match status" value="1"/>
</dbReference>
<dbReference type="GO" id="GO:1990108">
    <property type="term" value="P:protein linear deubiquitination"/>
    <property type="evidence" value="ECO:0007669"/>
    <property type="project" value="TreeGrafter"/>
</dbReference>
<gene>
    <name evidence="5" type="ORF">EOD39_5026</name>
</gene>
<feature type="compositionally biased region" description="Basic and acidic residues" evidence="4">
    <location>
        <begin position="230"/>
        <end position="249"/>
    </location>
</feature>
<name>A0A444UFV7_ACIRT</name>
<feature type="region of interest" description="Disordered" evidence="4">
    <location>
        <begin position="63"/>
        <end position="91"/>
    </location>
</feature>
<evidence type="ECO:0000256" key="2">
    <source>
        <dbReference type="ARBA" id="ARBA00010267"/>
    </source>
</evidence>
<feature type="region of interest" description="Disordered" evidence="4">
    <location>
        <begin position="230"/>
        <end position="279"/>
    </location>
</feature>
<dbReference type="AlphaFoldDB" id="A0A444UFV7"/>
<dbReference type="GO" id="GO:0004843">
    <property type="term" value="F:cysteine-type deubiquitinase activity"/>
    <property type="evidence" value="ECO:0007669"/>
    <property type="project" value="TreeGrafter"/>
</dbReference>
<dbReference type="GO" id="GO:0005737">
    <property type="term" value="C:cytoplasm"/>
    <property type="evidence" value="ECO:0007669"/>
    <property type="project" value="UniProtKB-SubCell"/>
</dbReference>